<dbReference type="RefSeq" id="WP_020509133.1">
    <property type="nucleotide sequence ID" value="NZ_JBIAZU010000001.1"/>
</dbReference>
<dbReference type="InterPro" id="IPR051207">
    <property type="entry name" value="ComplexI_NDUFA9_subunit"/>
</dbReference>
<gene>
    <name evidence="2" type="ORF">ACFY35_05065</name>
</gene>
<proteinExistence type="predicted"/>
<evidence type="ECO:0000313" key="3">
    <source>
        <dbReference type="Proteomes" id="UP001602245"/>
    </source>
</evidence>
<dbReference type="SUPFAM" id="SSF51735">
    <property type="entry name" value="NAD(P)-binding Rossmann-fold domains"/>
    <property type="match status" value="1"/>
</dbReference>
<dbReference type="Pfam" id="PF01370">
    <property type="entry name" value="Epimerase"/>
    <property type="match status" value="1"/>
</dbReference>
<dbReference type="InterPro" id="IPR036291">
    <property type="entry name" value="NAD(P)-bd_dom_sf"/>
</dbReference>
<dbReference type="Gene3D" id="3.40.50.720">
    <property type="entry name" value="NAD(P)-binding Rossmann-like Domain"/>
    <property type="match status" value="1"/>
</dbReference>
<dbReference type="PANTHER" id="PTHR12126:SF11">
    <property type="entry name" value="NADH DEHYDROGENASE [UBIQUINONE] 1 ALPHA SUBCOMPLEX SUBUNIT 9, MITOCHONDRIAL"/>
    <property type="match status" value="1"/>
</dbReference>
<dbReference type="PANTHER" id="PTHR12126">
    <property type="entry name" value="NADH-UBIQUINONE OXIDOREDUCTASE 39 KDA SUBUNIT-RELATED"/>
    <property type="match status" value="1"/>
</dbReference>
<accession>A0ABW6W642</accession>
<evidence type="ECO:0000259" key="1">
    <source>
        <dbReference type="Pfam" id="PF01370"/>
    </source>
</evidence>
<dbReference type="EMBL" id="JBIAZU010000001">
    <property type="protein sequence ID" value="MFF5288785.1"/>
    <property type="molecule type" value="Genomic_DNA"/>
</dbReference>
<dbReference type="InterPro" id="IPR001509">
    <property type="entry name" value="Epimerase_deHydtase"/>
</dbReference>
<feature type="domain" description="NAD-dependent epimerase/dehydratase" evidence="1">
    <location>
        <begin position="3"/>
        <end position="88"/>
    </location>
</feature>
<organism evidence="2 3">
    <name type="scientific">Paractinoplanes globisporus</name>
    <dbReference type="NCBI Taxonomy" id="113565"/>
    <lineage>
        <taxon>Bacteria</taxon>
        <taxon>Bacillati</taxon>
        <taxon>Actinomycetota</taxon>
        <taxon>Actinomycetes</taxon>
        <taxon>Micromonosporales</taxon>
        <taxon>Micromonosporaceae</taxon>
        <taxon>Paractinoplanes</taxon>
    </lineage>
</organism>
<dbReference type="Proteomes" id="UP001602245">
    <property type="component" value="Unassembled WGS sequence"/>
</dbReference>
<sequence length="252" mass="26872">MRIAVAGGTGTVGRPVVERAREAGHDVVVISRSHGIDLTTGAGLDEALRGVETVVDVSNVQTIGKGQSIRFFEKTTRNLLAAEERAGVRHHALLSIVGIDRVRWGYYLGKLRQEELVLAGPVPATVLRATQFFELTLQSLTLYPGPLAVVPWMRAQPVAAADVAAELLRVAEKPAAGRVPELAGPEVMKMAAAVRRAAKVHGPRKLVASVPWPSVAGWRMATGGLLPTGPGPRGTVRFEDWLAKLPESGQLP</sequence>
<protein>
    <submittedName>
        <fullName evidence="2">SDR family oxidoreductase</fullName>
    </submittedName>
</protein>
<reference evidence="2 3" key="1">
    <citation type="submission" date="2024-10" db="EMBL/GenBank/DDBJ databases">
        <title>The Natural Products Discovery Center: Release of the First 8490 Sequenced Strains for Exploring Actinobacteria Biosynthetic Diversity.</title>
        <authorList>
            <person name="Kalkreuter E."/>
            <person name="Kautsar S.A."/>
            <person name="Yang D."/>
            <person name="Bader C.D."/>
            <person name="Teijaro C.N."/>
            <person name="Fluegel L."/>
            <person name="Davis C.M."/>
            <person name="Simpson J.R."/>
            <person name="Lauterbach L."/>
            <person name="Steele A.D."/>
            <person name="Gui C."/>
            <person name="Meng S."/>
            <person name="Li G."/>
            <person name="Viehrig K."/>
            <person name="Ye F."/>
            <person name="Su P."/>
            <person name="Kiefer A.F."/>
            <person name="Nichols A."/>
            <person name="Cepeda A.J."/>
            <person name="Yan W."/>
            <person name="Fan B."/>
            <person name="Jiang Y."/>
            <person name="Adhikari A."/>
            <person name="Zheng C.-J."/>
            <person name="Schuster L."/>
            <person name="Cowan T.M."/>
            <person name="Smanski M.J."/>
            <person name="Chevrette M.G."/>
            <person name="De Carvalho L.P.S."/>
            <person name="Shen B."/>
        </authorList>
    </citation>
    <scope>NUCLEOTIDE SEQUENCE [LARGE SCALE GENOMIC DNA]</scope>
    <source>
        <strain evidence="2 3">NPDC000087</strain>
    </source>
</reference>
<name>A0ABW6W642_9ACTN</name>
<comment type="caution">
    <text evidence="2">The sequence shown here is derived from an EMBL/GenBank/DDBJ whole genome shotgun (WGS) entry which is preliminary data.</text>
</comment>
<keyword evidence="3" id="KW-1185">Reference proteome</keyword>
<evidence type="ECO:0000313" key="2">
    <source>
        <dbReference type="EMBL" id="MFF5288785.1"/>
    </source>
</evidence>